<accession>A0A7T1B0B1</accession>
<dbReference type="Gene3D" id="3.40.30.10">
    <property type="entry name" value="Glutaredoxin"/>
    <property type="match status" value="1"/>
</dbReference>
<keyword evidence="3" id="KW-1185">Reference proteome</keyword>
<dbReference type="Pfam" id="PF13462">
    <property type="entry name" value="Thioredoxin_4"/>
    <property type="match status" value="1"/>
</dbReference>
<dbReference type="RefSeq" id="WP_195718904.1">
    <property type="nucleotide sequence ID" value="NZ_CP064056.1"/>
</dbReference>
<organism evidence="2 3">
    <name type="scientific">Staphylococcus lloydii</name>
    <dbReference type="NCBI Taxonomy" id="2781774"/>
    <lineage>
        <taxon>Bacteria</taxon>
        <taxon>Bacillati</taxon>
        <taxon>Bacillota</taxon>
        <taxon>Bacilli</taxon>
        <taxon>Bacillales</taxon>
        <taxon>Staphylococcaceae</taxon>
        <taxon>Staphylococcus</taxon>
    </lineage>
</organism>
<dbReference type="SUPFAM" id="SSF52833">
    <property type="entry name" value="Thioredoxin-like"/>
    <property type="match status" value="1"/>
</dbReference>
<dbReference type="AlphaFoldDB" id="A0A7T1B0B1"/>
<name>A0A7T1B0B1_9STAP</name>
<dbReference type="Proteomes" id="UP000594455">
    <property type="component" value="Chromosome"/>
</dbReference>
<dbReference type="InterPro" id="IPR036249">
    <property type="entry name" value="Thioredoxin-like_sf"/>
</dbReference>
<proteinExistence type="predicted"/>
<evidence type="ECO:0000259" key="1">
    <source>
        <dbReference type="Pfam" id="PF13462"/>
    </source>
</evidence>
<gene>
    <name evidence="2" type="ORF">ISP08_00015</name>
</gene>
<reference evidence="2 3" key="1">
    <citation type="submission" date="2020-10" db="EMBL/GenBank/DDBJ databases">
        <title>Closed genome sequences of Staphylococcus lloydii sp. nov. and Staphylococcus durrellii sp. nov. Isolated from Captive Fruit Bats (Pteropus livingstonii).</title>
        <authorList>
            <person name="Fountain K."/>
        </authorList>
    </citation>
    <scope>NUCLEOTIDE SEQUENCE [LARGE SCALE GENOMIC DNA]</scope>
    <source>
        <strain evidence="2 3">23_2_7_LY</strain>
    </source>
</reference>
<protein>
    <submittedName>
        <fullName evidence="2">Thioredoxin domain-containing protein</fullName>
    </submittedName>
</protein>
<sequence length="231" mass="27010">MYSRKRVTLFLSVTAVILSVLVIFQSKQHVDLNKEGKRFAQAINTTKQVIPSWGNNKARVTITQFGNYLCSHCKRFDRDIVLRLEKDFKNNPQVQFQYIDVPFSNEISKINSNVSQKLYTLNKYKYWDLHHKMFTASPKASELNKTTTAHYQQHLLPLIDQLKLDQSTTQKLQELIKKPKALNRTHGLAHQLNIDHVPVLYINQRRSENITDYKALKREIISTLNNTTKNR</sequence>
<feature type="domain" description="Thioredoxin-like fold" evidence="1">
    <location>
        <begin position="53"/>
        <end position="218"/>
    </location>
</feature>
<evidence type="ECO:0000313" key="3">
    <source>
        <dbReference type="Proteomes" id="UP000594455"/>
    </source>
</evidence>
<dbReference type="KEGG" id="sllo:ISP08_00015"/>
<evidence type="ECO:0000313" key="2">
    <source>
        <dbReference type="EMBL" id="QPM75171.1"/>
    </source>
</evidence>
<dbReference type="EMBL" id="CP064056">
    <property type="protein sequence ID" value="QPM75171.1"/>
    <property type="molecule type" value="Genomic_DNA"/>
</dbReference>
<dbReference type="InterPro" id="IPR012336">
    <property type="entry name" value="Thioredoxin-like_fold"/>
</dbReference>